<dbReference type="PROSITE" id="PS50893">
    <property type="entry name" value="ABC_TRANSPORTER_2"/>
    <property type="match status" value="1"/>
</dbReference>
<keyword evidence="3" id="KW-1003">Cell membrane</keyword>
<evidence type="ECO:0000256" key="8">
    <source>
        <dbReference type="ARBA" id="ARBA00023136"/>
    </source>
</evidence>
<dbReference type="SUPFAM" id="SSF52540">
    <property type="entry name" value="P-loop containing nucleoside triphosphate hydrolases"/>
    <property type="match status" value="1"/>
</dbReference>
<keyword evidence="4" id="KW-0997">Cell inner membrane</keyword>
<keyword evidence="5" id="KW-0547">Nucleotide-binding</keyword>
<dbReference type="InterPro" id="IPR050388">
    <property type="entry name" value="ABC_Ni/Peptide_Import"/>
</dbReference>
<dbReference type="PROSITE" id="PS00211">
    <property type="entry name" value="ABC_TRANSPORTER_1"/>
    <property type="match status" value="1"/>
</dbReference>
<evidence type="ECO:0000256" key="5">
    <source>
        <dbReference type="ARBA" id="ARBA00022741"/>
    </source>
</evidence>
<gene>
    <name evidence="10" type="ORF">METZ01_LOCUS131353</name>
</gene>
<dbReference type="EMBL" id="UINC01018645">
    <property type="protein sequence ID" value="SVA78499.1"/>
    <property type="molecule type" value="Genomic_DNA"/>
</dbReference>
<dbReference type="Pfam" id="PF08352">
    <property type="entry name" value="oligo_HPY"/>
    <property type="match status" value="1"/>
</dbReference>
<dbReference type="GO" id="GO:0015833">
    <property type="term" value="P:peptide transport"/>
    <property type="evidence" value="ECO:0007669"/>
    <property type="project" value="InterPro"/>
</dbReference>
<protein>
    <recommendedName>
        <fullName evidence="9">ABC transporter domain-containing protein</fullName>
    </recommendedName>
</protein>
<name>A0A381YNG5_9ZZZZ</name>
<keyword evidence="7" id="KW-1278">Translocase</keyword>
<accession>A0A381YNG5</accession>
<evidence type="ECO:0000313" key="10">
    <source>
        <dbReference type="EMBL" id="SVA78499.1"/>
    </source>
</evidence>
<dbReference type="FunFam" id="3.40.50.300:FF:000016">
    <property type="entry name" value="Oligopeptide ABC transporter ATP-binding component"/>
    <property type="match status" value="1"/>
</dbReference>
<evidence type="ECO:0000259" key="9">
    <source>
        <dbReference type="PROSITE" id="PS50893"/>
    </source>
</evidence>
<evidence type="ECO:0000256" key="2">
    <source>
        <dbReference type="ARBA" id="ARBA00022448"/>
    </source>
</evidence>
<dbReference type="PANTHER" id="PTHR43297:SF14">
    <property type="entry name" value="ATPASE AAA-TYPE CORE DOMAIN-CONTAINING PROTEIN"/>
    <property type="match status" value="1"/>
</dbReference>
<evidence type="ECO:0000256" key="1">
    <source>
        <dbReference type="ARBA" id="ARBA00004202"/>
    </source>
</evidence>
<dbReference type="Pfam" id="PF00005">
    <property type="entry name" value="ABC_tran"/>
    <property type="match status" value="1"/>
</dbReference>
<evidence type="ECO:0000256" key="7">
    <source>
        <dbReference type="ARBA" id="ARBA00022967"/>
    </source>
</evidence>
<proteinExistence type="predicted"/>
<dbReference type="PANTHER" id="PTHR43297">
    <property type="entry name" value="OLIGOPEPTIDE TRANSPORT ATP-BINDING PROTEIN APPD"/>
    <property type="match status" value="1"/>
</dbReference>
<dbReference type="AlphaFoldDB" id="A0A381YNG5"/>
<feature type="non-terminal residue" evidence="10">
    <location>
        <position position="1"/>
    </location>
</feature>
<dbReference type="GO" id="GO:0005886">
    <property type="term" value="C:plasma membrane"/>
    <property type="evidence" value="ECO:0007669"/>
    <property type="project" value="UniProtKB-SubCell"/>
</dbReference>
<dbReference type="Gene3D" id="3.40.50.300">
    <property type="entry name" value="P-loop containing nucleotide triphosphate hydrolases"/>
    <property type="match status" value="1"/>
</dbReference>
<dbReference type="SMART" id="SM00382">
    <property type="entry name" value="AAA"/>
    <property type="match status" value="1"/>
</dbReference>
<dbReference type="CDD" id="cd03257">
    <property type="entry name" value="ABC_NikE_OppD_transporters"/>
    <property type="match status" value="1"/>
</dbReference>
<evidence type="ECO:0000256" key="4">
    <source>
        <dbReference type="ARBA" id="ARBA00022519"/>
    </source>
</evidence>
<dbReference type="GO" id="GO:0005524">
    <property type="term" value="F:ATP binding"/>
    <property type="evidence" value="ECO:0007669"/>
    <property type="project" value="UniProtKB-KW"/>
</dbReference>
<dbReference type="InterPro" id="IPR027417">
    <property type="entry name" value="P-loop_NTPase"/>
</dbReference>
<keyword evidence="2" id="KW-0813">Transport</keyword>
<dbReference type="GO" id="GO:0016887">
    <property type="term" value="F:ATP hydrolysis activity"/>
    <property type="evidence" value="ECO:0007669"/>
    <property type="project" value="InterPro"/>
</dbReference>
<reference evidence="10" key="1">
    <citation type="submission" date="2018-05" db="EMBL/GenBank/DDBJ databases">
        <authorList>
            <person name="Lanie J.A."/>
            <person name="Ng W.-L."/>
            <person name="Kazmierczak K.M."/>
            <person name="Andrzejewski T.M."/>
            <person name="Davidsen T.M."/>
            <person name="Wayne K.J."/>
            <person name="Tettelin H."/>
            <person name="Glass J.I."/>
            <person name="Rusch D."/>
            <person name="Podicherti R."/>
            <person name="Tsui H.-C.T."/>
            <person name="Winkler M.E."/>
        </authorList>
    </citation>
    <scope>NUCLEOTIDE SEQUENCE</scope>
</reference>
<dbReference type="InterPro" id="IPR017871">
    <property type="entry name" value="ABC_transporter-like_CS"/>
</dbReference>
<evidence type="ECO:0000256" key="3">
    <source>
        <dbReference type="ARBA" id="ARBA00022475"/>
    </source>
</evidence>
<dbReference type="NCBIfam" id="TIGR01727">
    <property type="entry name" value="oligo_HPY"/>
    <property type="match status" value="1"/>
</dbReference>
<organism evidence="10">
    <name type="scientific">marine metagenome</name>
    <dbReference type="NCBI Taxonomy" id="408172"/>
    <lineage>
        <taxon>unclassified sequences</taxon>
        <taxon>metagenomes</taxon>
        <taxon>ecological metagenomes</taxon>
    </lineage>
</organism>
<dbReference type="InterPro" id="IPR013563">
    <property type="entry name" value="Oligopep_ABC_C"/>
</dbReference>
<evidence type="ECO:0000256" key="6">
    <source>
        <dbReference type="ARBA" id="ARBA00022840"/>
    </source>
</evidence>
<comment type="subcellular location">
    <subcellularLocation>
        <location evidence="1">Cell membrane</location>
        <topology evidence="1">Peripheral membrane protein</topology>
    </subcellularLocation>
</comment>
<keyword evidence="8" id="KW-0472">Membrane</keyword>
<dbReference type="InterPro" id="IPR003439">
    <property type="entry name" value="ABC_transporter-like_ATP-bd"/>
</dbReference>
<sequence length="330" mass="36274">VALLEIKHLSIVLPVGGSMRPIIEDLSLEMEQGQSVGLVGESGSGKTMTARAIMGLLPEGAQLTGEILLNGQSVLRMDRHQRRQMRVNDVAMIFQDSRAHINPVRTIGDFLMETMIINHGYSKRAARSRSINLLEEVGLPQPEQQLRRYPHELSGGMLQRVMIASTLHSGAKLLLADEPTTALDVSIQSEVMALISELQIEHNLAMVLVTHDLDLAVSICQNIAVLYAGTIMEMRTATDLYNDPLHPYSSALAKCRPSIEQQSDRLVTISGSPVSAFDAPKGCVFSDRCGHAVDTCKTERPAYTQRTDGSVRCHRADDLRGDLVPSIRWT</sequence>
<dbReference type="InterPro" id="IPR003593">
    <property type="entry name" value="AAA+_ATPase"/>
</dbReference>
<feature type="domain" description="ABC transporter" evidence="9">
    <location>
        <begin position="4"/>
        <end position="253"/>
    </location>
</feature>
<keyword evidence="6" id="KW-0067">ATP-binding</keyword>